<comment type="cofactor">
    <cofactor evidence="1">
        <name>[3Fe-4S] cluster</name>
        <dbReference type="ChEBI" id="CHEBI:21137"/>
    </cofactor>
</comment>
<keyword evidence="2 8" id="KW-0813">Transport</keyword>
<keyword evidence="5 8" id="KW-0408">Iron</keyword>
<accession>A0ABT1J8Q8</accession>
<dbReference type="InterPro" id="IPR017896">
    <property type="entry name" value="4Fe4S_Fe-S-bd"/>
</dbReference>
<keyword evidence="7" id="KW-0003">3Fe-4S</keyword>
<dbReference type="PRINTS" id="PR00352">
    <property type="entry name" value="3FE4SFRDOXIN"/>
</dbReference>
<keyword evidence="3 8" id="KW-0479">Metal-binding</keyword>
<evidence type="ECO:0000256" key="7">
    <source>
        <dbReference type="ARBA" id="ARBA00023291"/>
    </source>
</evidence>
<evidence type="ECO:0000256" key="2">
    <source>
        <dbReference type="ARBA" id="ARBA00022448"/>
    </source>
</evidence>
<evidence type="ECO:0000256" key="5">
    <source>
        <dbReference type="ARBA" id="ARBA00023004"/>
    </source>
</evidence>
<evidence type="ECO:0000256" key="3">
    <source>
        <dbReference type="ARBA" id="ARBA00022723"/>
    </source>
</evidence>
<dbReference type="RefSeq" id="WP_253803998.1">
    <property type="nucleotide sequence ID" value="NZ_BAAAUB010000004.1"/>
</dbReference>
<evidence type="ECO:0000313" key="10">
    <source>
        <dbReference type="EMBL" id="MCP2313822.1"/>
    </source>
</evidence>
<reference evidence="10 11" key="1">
    <citation type="submission" date="2022-06" db="EMBL/GenBank/DDBJ databases">
        <title>Sequencing the genomes of 1000 actinobacteria strains.</title>
        <authorList>
            <person name="Klenk H.-P."/>
        </authorList>
    </citation>
    <scope>NUCLEOTIDE SEQUENCE [LARGE SCALE GENOMIC DNA]</scope>
    <source>
        <strain evidence="10 11">DSM 41656</strain>
    </source>
</reference>
<dbReference type="PROSITE" id="PS51379">
    <property type="entry name" value="4FE4S_FER_2"/>
    <property type="match status" value="1"/>
</dbReference>
<evidence type="ECO:0000313" key="11">
    <source>
        <dbReference type="Proteomes" id="UP001206483"/>
    </source>
</evidence>
<dbReference type="SUPFAM" id="SSF54862">
    <property type="entry name" value="4Fe-4S ferredoxins"/>
    <property type="match status" value="1"/>
</dbReference>
<comment type="caution">
    <text evidence="10">The sequence shown here is derived from an EMBL/GenBank/DDBJ whole genome shotgun (WGS) entry which is preliminary data.</text>
</comment>
<dbReference type="PANTHER" id="PTHR36923:SF3">
    <property type="entry name" value="FERREDOXIN"/>
    <property type="match status" value="1"/>
</dbReference>
<evidence type="ECO:0000256" key="6">
    <source>
        <dbReference type="ARBA" id="ARBA00023014"/>
    </source>
</evidence>
<evidence type="ECO:0000259" key="9">
    <source>
        <dbReference type="PROSITE" id="PS51379"/>
    </source>
</evidence>
<dbReference type="InterPro" id="IPR051269">
    <property type="entry name" value="Fe-S_cluster_ET"/>
</dbReference>
<gene>
    <name evidence="10" type="ORF">FHR36_007021</name>
</gene>
<dbReference type="PANTHER" id="PTHR36923">
    <property type="entry name" value="FERREDOXIN"/>
    <property type="match status" value="1"/>
</dbReference>
<evidence type="ECO:0000256" key="8">
    <source>
        <dbReference type="RuleBase" id="RU368020"/>
    </source>
</evidence>
<dbReference type="Gene3D" id="3.30.70.20">
    <property type="match status" value="1"/>
</dbReference>
<name>A0ABT1J8Q8_9ACTN</name>
<evidence type="ECO:0000256" key="1">
    <source>
        <dbReference type="ARBA" id="ARBA00001927"/>
    </source>
</evidence>
<dbReference type="Pfam" id="PF13370">
    <property type="entry name" value="Fer4_13"/>
    <property type="match status" value="1"/>
</dbReference>
<evidence type="ECO:0000256" key="4">
    <source>
        <dbReference type="ARBA" id="ARBA00022982"/>
    </source>
</evidence>
<keyword evidence="6 8" id="KW-0411">Iron-sulfur</keyword>
<dbReference type="Proteomes" id="UP001206483">
    <property type="component" value="Unassembled WGS sequence"/>
</dbReference>
<keyword evidence="4 8" id="KW-0249">Electron transport</keyword>
<protein>
    <recommendedName>
        <fullName evidence="8">Ferredoxin</fullName>
    </recommendedName>
</protein>
<keyword evidence="11" id="KW-1185">Reference proteome</keyword>
<dbReference type="EMBL" id="JAMZDX010000007">
    <property type="protein sequence ID" value="MCP2313822.1"/>
    <property type="molecule type" value="Genomic_DNA"/>
</dbReference>
<proteinExistence type="predicted"/>
<dbReference type="InterPro" id="IPR001080">
    <property type="entry name" value="3Fe4S_ferredoxin"/>
</dbReference>
<feature type="domain" description="4Fe-4S ferredoxin-type" evidence="9">
    <location>
        <begin position="12"/>
        <end position="40"/>
    </location>
</feature>
<organism evidence="10 11">
    <name type="scientific">Kitasatospora paracochleata</name>
    <dbReference type="NCBI Taxonomy" id="58354"/>
    <lineage>
        <taxon>Bacteria</taxon>
        <taxon>Bacillati</taxon>
        <taxon>Actinomycetota</taxon>
        <taxon>Actinomycetes</taxon>
        <taxon>Kitasatosporales</taxon>
        <taxon>Streptomycetaceae</taxon>
        <taxon>Kitasatospora</taxon>
    </lineage>
</organism>
<sequence>MTAAGPGAGGEVRVEVDRIRCVGTGLCAATAPDALELGADGRARALRAIAADSEELTEAAEMCPVEAISVRSAATGEQVAPRW</sequence>
<comment type="function">
    <text evidence="8">Ferredoxins are iron-sulfur proteins that transfer electrons in a wide variety of metabolic reactions.</text>
</comment>